<feature type="non-terminal residue" evidence="2">
    <location>
        <position position="1"/>
    </location>
</feature>
<feature type="compositionally biased region" description="Basic and acidic residues" evidence="1">
    <location>
        <begin position="109"/>
        <end position="118"/>
    </location>
</feature>
<comment type="caution">
    <text evidence="2">The sequence shown here is derived from an EMBL/GenBank/DDBJ whole genome shotgun (WGS) entry which is preliminary data.</text>
</comment>
<feature type="compositionally biased region" description="Polar residues" evidence="1">
    <location>
        <begin position="25"/>
        <end position="36"/>
    </location>
</feature>
<organism evidence="2 3">
    <name type="scientific">Volvox reticuliferus</name>
    <dbReference type="NCBI Taxonomy" id="1737510"/>
    <lineage>
        <taxon>Eukaryota</taxon>
        <taxon>Viridiplantae</taxon>
        <taxon>Chlorophyta</taxon>
        <taxon>core chlorophytes</taxon>
        <taxon>Chlorophyceae</taxon>
        <taxon>CS clade</taxon>
        <taxon>Chlamydomonadales</taxon>
        <taxon>Volvocaceae</taxon>
        <taxon>Volvox</taxon>
    </lineage>
</organism>
<dbReference type="Proteomes" id="UP000722791">
    <property type="component" value="Unassembled WGS sequence"/>
</dbReference>
<dbReference type="EMBL" id="BNCQ01000016">
    <property type="protein sequence ID" value="GIM04499.1"/>
    <property type="molecule type" value="Genomic_DNA"/>
</dbReference>
<proteinExistence type="predicted"/>
<sequence>MGRFSLRRNREDHTMDEDIEYYQPETGQTLQRSSLHNLGESEGEAEGLHGDGGGHMSVAQKLRRTSVDIGRRLAGKLRSNNQPVSHADSGLSGLPSDTDVKVLEAPGHNTRESPRLGESEGSNRGQRQGTASASA</sequence>
<evidence type="ECO:0000313" key="2">
    <source>
        <dbReference type="EMBL" id="GIM04499.1"/>
    </source>
</evidence>
<evidence type="ECO:0000256" key="1">
    <source>
        <dbReference type="SAM" id="MobiDB-lite"/>
    </source>
</evidence>
<feature type="compositionally biased region" description="Polar residues" evidence="1">
    <location>
        <begin position="120"/>
        <end position="135"/>
    </location>
</feature>
<evidence type="ECO:0000313" key="3">
    <source>
        <dbReference type="Proteomes" id="UP000722791"/>
    </source>
</evidence>
<accession>A0A8J4GCR5</accession>
<feature type="region of interest" description="Disordered" evidence="1">
    <location>
        <begin position="1"/>
        <end position="135"/>
    </location>
</feature>
<dbReference type="AlphaFoldDB" id="A0A8J4GCR5"/>
<gene>
    <name evidence="2" type="ORF">Vretimale_9060</name>
</gene>
<protein>
    <submittedName>
        <fullName evidence="2">Uncharacterized protein</fullName>
    </submittedName>
</protein>
<reference evidence="2" key="1">
    <citation type="journal article" date="2021" name="Proc. Natl. Acad. Sci. U.S.A.">
        <title>Three genomes in the algal genus Volvox reveal the fate of a haploid sex-determining region after a transition to homothallism.</title>
        <authorList>
            <person name="Yamamoto K."/>
            <person name="Hamaji T."/>
            <person name="Kawai-Toyooka H."/>
            <person name="Matsuzaki R."/>
            <person name="Takahashi F."/>
            <person name="Nishimura Y."/>
            <person name="Kawachi M."/>
            <person name="Noguchi H."/>
            <person name="Minakuchi Y."/>
            <person name="Umen J.G."/>
            <person name="Toyoda A."/>
            <person name="Nozaki H."/>
        </authorList>
    </citation>
    <scope>NUCLEOTIDE SEQUENCE</scope>
    <source>
        <strain evidence="2">NIES-3785</strain>
    </source>
</reference>
<name>A0A8J4GCR5_9CHLO</name>